<name>A0AAD4VMS4_PRUDU</name>
<evidence type="ECO:0000313" key="1">
    <source>
        <dbReference type="EMBL" id="KAI5327313.1"/>
    </source>
</evidence>
<evidence type="ECO:0000313" key="2">
    <source>
        <dbReference type="Proteomes" id="UP001054821"/>
    </source>
</evidence>
<dbReference type="EMBL" id="JAJFAZ020000005">
    <property type="protein sequence ID" value="KAI5327313.1"/>
    <property type="molecule type" value="Genomic_DNA"/>
</dbReference>
<gene>
    <name evidence="1" type="ORF">L3X38_026709</name>
</gene>
<proteinExistence type="predicted"/>
<dbReference type="AlphaFoldDB" id="A0AAD4VMS4"/>
<keyword evidence="2" id="KW-1185">Reference proteome</keyword>
<sequence length="139" mass="15943">MPRARMGPFKFFSFMEYWDDFLPTVSQCWTSQAAGKLQFQRNCSRITSIGISVANIMEEYEDIKSEALSLYKSYKCNEEHLISNRLSHIRNFIKNSISDSQANAMCIEVALDEIQVRISLNPNKALDPDGLNGHFLRKA</sequence>
<dbReference type="Proteomes" id="UP001054821">
    <property type="component" value="Chromosome 5"/>
</dbReference>
<comment type="caution">
    <text evidence="1">The sequence shown here is derived from an EMBL/GenBank/DDBJ whole genome shotgun (WGS) entry which is preliminary data.</text>
</comment>
<organism evidence="1 2">
    <name type="scientific">Prunus dulcis</name>
    <name type="common">Almond</name>
    <name type="synonym">Amygdalus dulcis</name>
    <dbReference type="NCBI Taxonomy" id="3755"/>
    <lineage>
        <taxon>Eukaryota</taxon>
        <taxon>Viridiplantae</taxon>
        <taxon>Streptophyta</taxon>
        <taxon>Embryophyta</taxon>
        <taxon>Tracheophyta</taxon>
        <taxon>Spermatophyta</taxon>
        <taxon>Magnoliopsida</taxon>
        <taxon>eudicotyledons</taxon>
        <taxon>Gunneridae</taxon>
        <taxon>Pentapetalae</taxon>
        <taxon>rosids</taxon>
        <taxon>fabids</taxon>
        <taxon>Rosales</taxon>
        <taxon>Rosaceae</taxon>
        <taxon>Amygdaloideae</taxon>
        <taxon>Amygdaleae</taxon>
        <taxon>Prunus</taxon>
    </lineage>
</organism>
<reference evidence="1 2" key="1">
    <citation type="journal article" date="2022" name="G3 (Bethesda)">
        <title>Whole-genome sequence and methylome profiling of the almond [Prunus dulcis (Mill.) D.A. Webb] cultivar 'Nonpareil'.</title>
        <authorList>
            <person name="D'Amico-Willman K.M."/>
            <person name="Ouma W.Z."/>
            <person name="Meulia T."/>
            <person name="Sideli G.M."/>
            <person name="Gradziel T.M."/>
            <person name="Fresnedo-Ramirez J."/>
        </authorList>
    </citation>
    <scope>NUCLEOTIDE SEQUENCE [LARGE SCALE GENOMIC DNA]</scope>
    <source>
        <strain evidence="1">Clone GOH B32 T37-40</strain>
    </source>
</reference>
<protein>
    <submittedName>
        <fullName evidence="1">Uncharacterized protein</fullName>
    </submittedName>
</protein>
<accession>A0AAD4VMS4</accession>